<name>A0A1W1WXL3_9NEIS</name>
<dbReference type="EMBL" id="FWXD01000001">
    <property type="protein sequence ID" value="SMC16395.1"/>
    <property type="molecule type" value="Genomic_DNA"/>
</dbReference>
<dbReference type="AlphaFoldDB" id="A0A1W1WXL3"/>
<dbReference type="STRING" id="1121001.SAMN02745857_00176"/>
<dbReference type="InterPro" id="IPR003509">
    <property type="entry name" value="UPF0102_YraN-like"/>
</dbReference>
<gene>
    <name evidence="3" type="ORF">SAMN02745857_00176</name>
</gene>
<dbReference type="GO" id="GO:0004519">
    <property type="term" value="F:endonuclease activity"/>
    <property type="evidence" value="ECO:0007669"/>
    <property type="project" value="UniProtKB-KW"/>
</dbReference>
<dbReference type="NCBIfam" id="TIGR00252">
    <property type="entry name" value="YraN family protein"/>
    <property type="match status" value="1"/>
</dbReference>
<keyword evidence="3" id="KW-0540">Nuclease</keyword>
<evidence type="ECO:0000256" key="2">
    <source>
        <dbReference type="HAMAP-Rule" id="MF_00048"/>
    </source>
</evidence>
<dbReference type="InterPro" id="IPR011856">
    <property type="entry name" value="tRNA_endonuc-like_dom_sf"/>
</dbReference>
<dbReference type="RefSeq" id="WP_084088649.1">
    <property type="nucleotide sequence ID" value="NZ_FWXD01000001.1"/>
</dbReference>
<dbReference type="Proteomes" id="UP000192761">
    <property type="component" value="Unassembled WGS sequence"/>
</dbReference>
<sequence>MRGQGGEDRAAEFLRAQGLKVLLRNWRCKAGELDLICQDGKTLVFVEVRQRSSGTFGGAAASITAAKRAKLWAAAQIYLQGVRPTPPCRFDAVCIEGERIDWWKNCIEG</sequence>
<dbReference type="PANTHER" id="PTHR34039:SF1">
    <property type="entry name" value="UPF0102 PROTEIN YRAN"/>
    <property type="match status" value="1"/>
</dbReference>
<dbReference type="CDD" id="cd20736">
    <property type="entry name" value="PoNe_Nuclease"/>
    <property type="match status" value="1"/>
</dbReference>
<dbReference type="Pfam" id="PF02021">
    <property type="entry name" value="UPF0102"/>
    <property type="match status" value="1"/>
</dbReference>
<keyword evidence="3" id="KW-0255">Endonuclease</keyword>
<reference evidence="3 4" key="1">
    <citation type="submission" date="2017-04" db="EMBL/GenBank/DDBJ databases">
        <authorList>
            <person name="Afonso C.L."/>
            <person name="Miller P.J."/>
            <person name="Scott M.A."/>
            <person name="Spackman E."/>
            <person name="Goraichik I."/>
            <person name="Dimitrov K.M."/>
            <person name="Suarez D.L."/>
            <person name="Swayne D.E."/>
        </authorList>
    </citation>
    <scope>NUCLEOTIDE SEQUENCE [LARGE SCALE GENOMIC DNA]</scope>
    <source>
        <strain evidence="3 4">DSM 23236</strain>
    </source>
</reference>
<accession>A0A1W1WXL3</accession>
<dbReference type="Gene3D" id="3.40.1350.10">
    <property type="match status" value="1"/>
</dbReference>
<keyword evidence="4" id="KW-1185">Reference proteome</keyword>
<dbReference type="OrthoDB" id="9794876at2"/>
<proteinExistence type="inferred from homology"/>
<dbReference type="PANTHER" id="PTHR34039">
    <property type="entry name" value="UPF0102 PROTEIN YRAN"/>
    <property type="match status" value="1"/>
</dbReference>
<dbReference type="HAMAP" id="MF_00048">
    <property type="entry name" value="UPF0102"/>
    <property type="match status" value="1"/>
</dbReference>
<organism evidence="3 4">
    <name type="scientific">Andreprevotia lacus DSM 23236</name>
    <dbReference type="NCBI Taxonomy" id="1121001"/>
    <lineage>
        <taxon>Bacteria</taxon>
        <taxon>Pseudomonadati</taxon>
        <taxon>Pseudomonadota</taxon>
        <taxon>Betaproteobacteria</taxon>
        <taxon>Neisseriales</taxon>
        <taxon>Chitinibacteraceae</taxon>
        <taxon>Andreprevotia</taxon>
    </lineage>
</organism>
<comment type="similarity">
    <text evidence="1 2">Belongs to the UPF0102 family.</text>
</comment>
<dbReference type="GO" id="GO:0003676">
    <property type="term" value="F:nucleic acid binding"/>
    <property type="evidence" value="ECO:0007669"/>
    <property type="project" value="InterPro"/>
</dbReference>
<keyword evidence="3" id="KW-0378">Hydrolase</keyword>
<evidence type="ECO:0000313" key="4">
    <source>
        <dbReference type="Proteomes" id="UP000192761"/>
    </source>
</evidence>
<dbReference type="SUPFAM" id="SSF52980">
    <property type="entry name" value="Restriction endonuclease-like"/>
    <property type="match status" value="1"/>
</dbReference>
<evidence type="ECO:0000313" key="3">
    <source>
        <dbReference type="EMBL" id="SMC16395.1"/>
    </source>
</evidence>
<protein>
    <recommendedName>
        <fullName evidence="2">UPF0102 protein SAMN02745857_00176</fullName>
    </recommendedName>
</protein>
<dbReference type="NCBIfam" id="NF009150">
    <property type="entry name" value="PRK12497.1-3"/>
    <property type="match status" value="1"/>
</dbReference>
<dbReference type="InterPro" id="IPR011335">
    <property type="entry name" value="Restrct_endonuc-II-like"/>
</dbReference>
<evidence type="ECO:0000256" key="1">
    <source>
        <dbReference type="ARBA" id="ARBA00006738"/>
    </source>
</evidence>